<dbReference type="PANTHER" id="PTHR42999">
    <property type="entry name" value="ANTIBIOTIC RESISTANCE PROTEIN MCBG"/>
    <property type="match status" value="1"/>
</dbReference>
<organism evidence="1 2">
    <name type="scientific">Parahaliea mediterranea</name>
    <dbReference type="NCBI Taxonomy" id="651086"/>
    <lineage>
        <taxon>Bacteria</taxon>
        <taxon>Pseudomonadati</taxon>
        <taxon>Pseudomonadota</taxon>
        <taxon>Gammaproteobacteria</taxon>
        <taxon>Cellvibrionales</taxon>
        <taxon>Halieaceae</taxon>
        <taxon>Parahaliea</taxon>
    </lineage>
</organism>
<protein>
    <submittedName>
        <fullName evidence="1">Pentapeptide repeat-containing protein</fullName>
    </submittedName>
</protein>
<dbReference type="InterPro" id="IPR001646">
    <property type="entry name" value="5peptide_repeat"/>
</dbReference>
<dbReference type="AlphaFoldDB" id="A0A939IK92"/>
<dbReference type="EMBL" id="JAFKCZ010000007">
    <property type="protein sequence ID" value="MBN7797086.1"/>
    <property type="molecule type" value="Genomic_DNA"/>
</dbReference>
<dbReference type="Proteomes" id="UP000664303">
    <property type="component" value="Unassembled WGS sequence"/>
</dbReference>
<dbReference type="PANTHER" id="PTHR42999:SF1">
    <property type="entry name" value="PENTAPEPTIDE REPEAT-CONTAINING PROTEIN"/>
    <property type="match status" value="1"/>
</dbReference>
<gene>
    <name evidence="1" type="ORF">JYP50_10815</name>
</gene>
<name>A0A939IK92_9GAMM</name>
<accession>A0A939IK92</accession>
<keyword evidence="2" id="KW-1185">Reference proteome</keyword>
<evidence type="ECO:0000313" key="2">
    <source>
        <dbReference type="Proteomes" id="UP000664303"/>
    </source>
</evidence>
<evidence type="ECO:0000313" key="1">
    <source>
        <dbReference type="EMBL" id="MBN7797086.1"/>
    </source>
</evidence>
<dbReference type="Pfam" id="PF13599">
    <property type="entry name" value="Pentapeptide_4"/>
    <property type="match status" value="2"/>
</dbReference>
<dbReference type="SUPFAM" id="SSF141571">
    <property type="entry name" value="Pentapeptide repeat-like"/>
    <property type="match status" value="1"/>
</dbReference>
<proteinExistence type="predicted"/>
<comment type="caution">
    <text evidence="1">The sequence shown here is derived from an EMBL/GenBank/DDBJ whole genome shotgun (WGS) entry which is preliminary data.</text>
</comment>
<dbReference type="RefSeq" id="WP_206560533.1">
    <property type="nucleotide sequence ID" value="NZ_JAFKCZ010000007.1"/>
</dbReference>
<dbReference type="Gene3D" id="2.160.20.80">
    <property type="entry name" value="E3 ubiquitin-protein ligase SopA"/>
    <property type="match status" value="1"/>
</dbReference>
<reference evidence="1" key="1">
    <citation type="submission" date="2021-02" db="EMBL/GenBank/DDBJ databases">
        <title>PHA producing bacteria isolated from coastal sediment in Guangdong, Shenzhen.</title>
        <authorList>
            <person name="Zheng W."/>
            <person name="Yu S."/>
            <person name="Huang Y."/>
        </authorList>
    </citation>
    <scope>NUCLEOTIDE SEQUENCE</scope>
    <source>
        <strain evidence="1">TN14-10</strain>
    </source>
</reference>
<dbReference type="InterPro" id="IPR052949">
    <property type="entry name" value="PA_immunity-related"/>
</dbReference>
<sequence length="198" mass="22687">MELPDKSEFWSQNFDSLELSGEILDGLEFDGCTFHNCNFSETTLKRCNFVDCEFSQCNLSVASIEYSRFADVVFRESKLVGINWTKVDWPRLLLGAPFAFYKCILHDSSFYGLSLAELVLEDCGAHRVDFREGNFSKANFIYTDFSESHFDKTDLSGADFAEASNYDIDIYRNTIKGARFTRFDAVRLLDSLDIKLVD</sequence>